<comment type="cofactor">
    <cofactor evidence="1">
        <name>Ca(2+)</name>
        <dbReference type="ChEBI" id="CHEBI:29108"/>
    </cofactor>
</comment>
<evidence type="ECO:0000313" key="6">
    <source>
        <dbReference type="EMBL" id="MDR5651052.1"/>
    </source>
</evidence>
<name>A0ABU1F2F8_9RHOB</name>
<dbReference type="Pfam" id="PF00353">
    <property type="entry name" value="HemolysinCabind"/>
    <property type="match status" value="2"/>
</dbReference>
<evidence type="ECO:0000256" key="4">
    <source>
        <dbReference type="ARBA" id="ARBA00022737"/>
    </source>
</evidence>
<organism evidence="6 7">
    <name type="scientific">Ruixingdingia sedimenti</name>
    <dbReference type="NCBI Taxonomy" id="3073604"/>
    <lineage>
        <taxon>Bacteria</taxon>
        <taxon>Pseudomonadati</taxon>
        <taxon>Pseudomonadota</taxon>
        <taxon>Alphaproteobacteria</taxon>
        <taxon>Rhodobacterales</taxon>
        <taxon>Paracoccaceae</taxon>
        <taxon>Ruixingdingia</taxon>
    </lineage>
</organism>
<dbReference type="PANTHER" id="PTHR38340">
    <property type="entry name" value="S-LAYER PROTEIN"/>
    <property type="match status" value="1"/>
</dbReference>
<evidence type="ECO:0000256" key="1">
    <source>
        <dbReference type="ARBA" id="ARBA00001913"/>
    </source>
</evidence>
<evidence type="ECO:0000256" key="3">
    <source>
        <dbReference type="ARBA" id="ARBA00022525"/>
    </source>
</evidence>
<comment type="caution">
    <text evidence="6">The sequence shown here is derived from an EMBL/GenBank/DDBJ whole genome shotgun (WGS) entry which is preliminary data.</text>
</comment>
<dbReference type="InterPro" id="IPR018511">
    <property type="entry name" value="Hemolysin-typ_Ca-bd_CS"/>
</dbReference>
<protein>
    <submittedName>
        <fullName evidence="6">Calcium-binding protein</fullName>
    </submittedName>
</protein>
<dbReference type="PANTHER" id="PTHR38340:SF1">
    <property type="entry name" value="S-LAYER PROTEIN"/>
    <property type="match status" value="1"/>
</dbReference>
<comment type="subcellular location">
    <subcellularLocation>
        <location evidence="2">Secreted</location>
    </subcellularLocation>
</comment>
<dbReference type="Proteomes" id="UP001247754">
    <property type="component" value="Unassembled WGS sequence"/>
</dbReference>
<dbReference type="Pfam" id="PF08548">
    <property type="entry name" value="Peptidase_M10_C"/>
    <property type="match status" value="1"/>
</dbReference>
<gene>
    <name evidence="6" type="ORF">RGD00_00420</name>
</gene>
<dbReference type="PROSITE" id="PS00330">
    <property type="entry name" value="HEMOLYSIN_CALCIUM"/>
    <property type="match status" value="4"/>
</dbReference>
<dbReference type="Gene3D" id="2.150.10.10">
    <property type="entry name" value="Serralysin-like metalloprotease, C-terminal"/>
    <property type="match status" value="3"/>
</dbReference>
<reference evidence="6 7" key="1">
    <citation type="submission" date="2023-09" db="EMBL/GenBank/DDBJ databases">
        <title>Xinfangfangia sedmenti sp. nov., isolated the sedment.</title>
        <authorList>
            <person name="Xu L."/>
        </authorList>
    </citation>
    <scope>NUCLEOTIDE SEQUENCE [LARGE SCALE GENOMIC DNA]</scope>
    <source>
        <strain evidence="6 7">LG-4</strain>
    </source>
</reference>
<keyword evidence="3" id="KW-0964">Secreted</keyword>
<keyword evidence="4" id="KW-0677">Repeat</keyword>
<accession>A0ABU1F2F8</accession>
<dbReference type="InterPro" id="IPR013858">
    <property type="entry name" value="Peptidase_M10B_C"/>
</dbReference>
<keyword evidence="7" id="KW-1185">Reference proteome</keyword>
<dbReference type="PRINTS" id="PR00313">
    <property type="entry name" value="CABNDNGRPT"/>
</dbReference>
<evidence type="ECO:0000313" key="7">
    <source>
        <dbReference type="Proteomes" id="UP001247754"/>
    </source>
</evidence>
<dbReference type="InterPro" id="IPR011049">
    <property type="entry name" value="Serralysin-like_metalloprot_C"/>
</dbReference>
<dbReference type="RefSeq" id="WP_310455090.1">
    <property type="nucleotide sequence ID" value="NZ_JAVKPH010000001.1"/>
</dbReference>
<feature type="domain" description="Peptidase M10 serralysin C-terminal" evidence="5">
    <location>
        <begin position="217"/>
        <end position="331"/>
    </location>
</feature>
<sequence>MLVSDYNPYFLLNHDSGMLEFVLSHTLEPGYHGEYYGDLWFSLGEHAFSASTYDWFGNPIIEVSGTFEITPDRIYTGNYYITDWNASYGSPILNFDFRLIAFETQADYGGSSVADIVFGSEWSDLVSTGAGNDHVEGREGADTLDGGLGDDVLYGGADADMIFGGHGFDLLRGEAGNDTLRGGGLRDLLYGGSHADLLQGDGGNDALFGGGGADTLYGGAGNDRLVGGLGKDVLYGGAGVDLFVFRLAAEAGAGGGRDVIGDFEAGIDQIDLSAMQAGLSFIGTAGFTGVAGQVRFNTAQGLVMGDLNGDGAADFAIEVTGVTGLLASDFVL</sequence>
<dbReference type="SUPFAM" id="SSF51120">
    <property type="entry name" value="beta-Roll"/>
    <property type="match status" value="1"/>
</dbReference>
<proteinExistence type="predicted"/>
<dbReference type="EMBL" id="JAVKPH010000001">
    <property type="protein sequence ID" value="MDR5651052.1"/>
    <property type="molecule type" value="Genomic_DNA"/>
</dbReference>
<evidence type="ECO:0000259" key="5">
    <source>
        <dbReference type="Pfam" id="PF08548"/>
    </source>
</evidence>
<dbReference type="InterPro" id="IPR050557">
    <property type="entry name" value="RTX_toxin/Mannuronan_C5-epim"/>
</dbReference>
<dbReference type="InterPro" id="IPR001343">
    <property type="entry name" value="Hemolysn_Ca-bd"/>
</dbReference>
<evidence type="ECO:0000256" key="2">
    <source>
        <dbReference type="ARBA" id="ARBA00004613"/>
    </source>
</evidence>